<dbReference type="InterPro" id="IPR002822">
    <property type="entry name" value="Ni_insertion"/>
</dbReference>
<dbReference type="EMBL" id="JACRWC010000054">
    <property type="protein sequence ID" value="MBC5999198.1"/>
    <property type="molecule type" value="Genomic_DNA"/>
</dbReference>
<evidence type="ECO:0000256" key="1">
    <source>
        <dbReference type="ARBA" id="ARBA00022596"/>
    </source>
</evidence>
<dbReference type="GO" id="GO:0016829">
    <property type="term" value="F:lyase activity"/>
    <property type="evidence" value="ECO:0007669"/>
    <property type="project" value="UniProtKB-UniRule"/>
</dbReference>
<proteinExistence type="inferred from homology"/>
<dbReference type="EC" id="4.99.1.12" evidence="2"/>
<dbReference type="NCBIfam" id="TIGR00299">
    <property type="entry name" value="nickel pincer cofactor biosynthesis protein LarC"/>
    <property type="match status" value="1"/>
</dbReference>
<reference evidence="4" key="1">
    <citation type="submission" date="2020-08" db="EMBL/GenBank/DDBJ databases">
        <authorList>
            <person name="Liu C."/>
            <person name="Sun Q."/>
        </authorList>
    </citation>
    <scope>NUCLEOTIDE SEQUENCE</scope>
    <source>
        <strain evidence="4">BX16</strain>
    </source>
</reference>
<feature type="region of interest" description="Disordered" evidence="3">
    <location>
        <begin position="70"/>
        <end position="118"/>
    </location>
</feature>
<evidence type="ECO:0000313" key="5">
    <source>
        <dbReference type="Proteomes" id="UP000644115"/>
    </source>
</evidence>
<gene>
    <name evidence="2 4" type="primary">larC</name>
    <name evidence="4" type="ORF">H8876_04210</name>
</gene>
<dbReference type="Pfam" id="PF01969">
    <property type="entry name" value="Ni_insertion"/>
    <property type="match status" value="1"/>
</dbReference>
<organism evidence="4 5">
    <name type="scientific">Lentihominibacter faecis</name>
    <dbReference type="NCBI Taxonomy" id="2764712"/>
    <lineage>
        <taxon>Bacteria</taxon>
        <taxon>Bacillati</taxon>
        <taxon>Bacillota</taxon>
        <taxon>Clostridia</taxon>
        <taxon>Peptostreptococcales</taxon>
        <taxon>Anaerovoracaceae</taxon>
        <taxon>Lentihominibacter</taxon>
    </lineage>
</organism>
<evidence type="ECO:0000256" key="3">
    <source>
        <dbReference type="SAM" id="MobiDB-lite"/>
    </source>
</evidence>
<dbReference type="PANTHER" id="PTHR36566">
    <property type="entry name" value="NICKEL INSERTION PROTEIN-RELATED"/>
    <property type="match status" value="1"/>
</dbReference>
<accession>A0A923SLG2</accession>
<dbReference type="GO" id="GO:0016151">
    <property type="term" value="F:nickel cation binding"/>
    <property type="evidence" value="ECO:0007669"/>
    <property type="project" value="UniProtKB-UniRule"/>
</dbReference>
<protein>
    <recommendedName>
        <fullName evidence="2">Pyridinium-3,5-bisthiocarboxylic acid mononucleotide nickel insertion protein</fullName>
        <shortName evidence="2">P2TMN nickel insertion protein</shortName>
        <ecNumber evidence="2">4.99.1.12</ecNumber>
    </recommendedName>
    <alternativeName>
        <fullName evidence="2">Nickel-pincer cofactor biosynthesis protein LarC</fullName>
    </alternativeName>
</protein>
<dbReference type="Proteomes" id="UP000644115">
    <property type="component" value="Unassembled WGS sequence"/>
</dbReference>
<comment type="function">
    <text evidence="2">Involved in the biosynthesis of a nickel-pincer cofactor ((SCS)Ni(II) pincer complex). Binds Ni(2+), and functions in nickel delivery to pyridinium-3,5-bisthiocarboxylic acid mononucleotide (P2TMN), to form the mature cofactor. Is thus probably required for the activation of nickel-pincer cofactor-dependent enzymes.</text>
</comment>
<sequence length="457" mass="49541">MKLLYLDCGMGAAGDMLGAALAELLPDDARDAFTSELNAAGIPGVHVSLDPSVKCGITGTHLTITVNGTEEKEGGHSHSHEHSHHDHQHDHSHGHSHSHDHQHSHSHDHHHDHSHRSLHDIHHIIDDLKLPEAVRTDILAVYRLIAEAESKAHDKPVSEIHFHEVGTMDAIADIASVCLLLHKLAPDQIIASPIHVGSGQVKCAHGILPVPAPATAYILKDIPIYSGSIQGELCTPTGAALLKHFVTRFDQMPLMTPASTGYGMGTKDFPAANCVRAILGESYAENQAETICELSCNVDDMTGEDIAFAIETFLQNGALDAFTVPCTMKKGRPGVLVTVLCKNPDQKQMTKLILQHTTTLGVRSAIKKRWILSRTESETVIPDDVLANVSAPNMPAESKAHELKTTGDDCTIRSKTSTGFGITRNKYEHDDLEKIARTYGLTLAQVRALLAALHQPQ</sequence>
<comment type="catalytic activity">
    <reaction evidence="2">
        <text>Ni(II)-pyridinium-3,5-bisthiocarboxylate mononucleotide = pyridinium-3,5-bisthiocarboxylate mononucleotide + Ni(2+)</text>
        <dbReference type="Rhea" id="RHEA:54784"/>
        <dbReference type="ChEBI" id="CHEBI:49786"/>
        <dbReference type="ChEBI" id="CHEBI:137372"/>
        <dbReference type="ChEBI" id="CHEBI:137373"/>
        <dbReference type="EC" id="4.99.1.12"/>
    </reaction>
</comment>
<keyword evidence="1 2" id="KW-0533">Nickel</keyword>
<dbReference type="RefSeq" id="WP_249286658.1">
    <property type="nucleotide sequence ID" value="NZ_JACRWC010000054.1"/>
</dbReference>
<dbReference type="GO" id="GO:0051604">
    <property type="term" value="P:protein maturation"/>
    <property type="evidence" value="ECO:0007669"/>
    <property type="project" value="UniProtKB-UniRule"/>
</dbReference>
<evidence type="ECO:0000313" key="4">
    <source>
        <dbReference type="EMBL" id="MBC5999198.1"/>
    </source>
</evidence>
<keyword evidence="5" id="KW-1185">Reference proteome</keyword>
<dbReference type="Gene3D" id="3.30.70.1380">
    <property type="entry name" value="Transcriptional regulatory protein pf0864 domain like"/>
    <property type="match status" value="1"/>
</dbReference>
<name>A0A923SLG2_9FIRM</name>
<evidence type="ECO:0000256" key="2">
    <source>
        <dbReference type="HAMAP-Rule" id="MF_01074"/>
    </source>
</evidence>
<dbReference type="PANTHER" id="PTHR36566:SF1">
    <property type="entry name" value="PYRIDINIUM-3,5-BISTHIOCARBOXYLIC ACID MONONUCLEOTIDE NICKEL INSERTION PROTEIN"/>
    <property type="match status" value="1"/>
</dbReference>
<comment type="caution">
    <text evidence="4">The sequence shown here is derived from an EMBL/GenBank/DDBJ whole genome shotgun (WGS) entry which is preliminary data.</text>
</comment>
<comment type="similarity">
    <text evidence="2">Belongs to the LarC family.</text>
</comment>
<dbReference type="HAMAP" id="MF_01074">
    <property type="entry name" value="LarC"/>
    <property type="match status" value="1"/>
</dbReference>
<dbReference type="AlphaFoldDB" id="A0A923SLG2"/>
<keyword evidence="2" id="KW-0456">Lyase</keyword>